<evidence type="ECO:0000256" key="1">
    <source>
        <dbReference type="ARBA" id="ARBA00022553"/>
    </source>
</evidence>
<dbReference type="PANTHER" id="PTHR44591">
    <property type="entry name" value="STRESS RESPONSE REGULATOR PROTEIN 1"/>
    <property type="match status" value="1"/>
</dbReference>
<dbReference type="SMART" id="SM00448">
    <property type="entry name" value="REC"/>
    <property type="match status" value="1"/>
</dbReference>
<dbReference type="InterPro" id="IPR011006">
    <property type="entry name" value="CheY-like_superfamily"/>
</dbReference>
<dbReference type="InterPro" id="IPR050595">
    <property type="entry name" value="Bact_response_regulator"/>
</dbReference>
<comment type="caution">
    <text evidence="4">The sequence shown here is derived from an EMBL/GenBank/DDBJ whole genome shotgun (WGS) entry which is preliminary data.</text>
</comment>
<dbReference type="EMBL" id="JACGXL010000001">
    <property type="protein sequence ID" value="MBA8885840.1"/>
    <property type="molecule type" value="Genomic_DNA"/>
</dbReference>
<evidence type="ECO:0000313" key="5">
    <source>
        <dbReference type="Proteomes" id="UP000550401"/>
    </source>
</evidence>
<protein>
    <submittedName>
        <fullName evidence="4">Twitching motility two-component system response regulator PilH</fullName>
    </submittedName>
</protein>
<keyword evidence="1 2" id="KW-0597">Phosphoprotein</keyword>
<feature type="domain" description="Response regulatory" evidence="3">
    <location>
        <begin position="2"/>
        <end position="118"/>
    </location>
</feature>
<name>A0A839EY58_9GAMM</name>
<reference evidence="4 5" key="1">
    <citation type="submission" date="2020-07" db="EMBL/GenBank/DDBJ databases">
        <title>Genomic Encyclopedia of Type Strains, Phase IV (KMG-V): Genome sequencing to study the core and pangenomes of soil and plant-associated prokaryotes.</title>
        <authorList>
            <person name="Whitman W."/>
        </authorList>
    </citation>
    <scope>NUCLEOTIDE SEQUENCE [LARGE SCALE GENOMIC DNA]</scope>
    <source>
        <strain evidence="4 5">RH2WT43</strain>
    </source>
</reference>
<evidence type="ECO:0000259" key="3">
    <source>
        <dbReference type="PROSITE" id="PS50110"/>
    </source>
</evidence>
<dbReference type="InterPro" id="IPR001789">
    <property type="entry name" value="Sig_transdc_resp-reg_receiver"/>
</dbReference>
<gene>
    <name evidence="4" type="ORF">FHW12_000031</name>
</gene>
<dbReference type="Gene3D" id="3.40.50.2300">
    <property type="match status" value="1"/>
</dbReference>
<dbReference type="SUPFAM" id="SSF52172">
    <property type="entry name" value="CheY-like"/>
    <property type="match status" value="1"/>
</dbReference>
<organism evidence="4 5">
    <name type="scientific">Dokdonella fugitiva</name>
    <dbReference type="NCBI Taxonomy" id="328517"/>
    <lineage>
        <taxon>Bacteria</taxon>
        <taxon>Pseudomonadati</taxon>
        <taxon>Pseudomonadota</taxon>
        <taxon>Gammaproteobacteria</taxon>
        <taxon>Lysobacterales</taxon>
        <taxon>Rhodanobacteraceae</taxon>
        <taxon>Dokdonella</taxon>
    </lineage>
</organism>
<dbReference type="AlphaFoldDB" id="A0A839EY58"/>
<dbReference type="Pfam" id="PF00072">
    <property type="entry name" value="Response_reg"/>
    <property type="match status" value="1"/>
</dbReference>
<evidence type="ECO:0000256" key="2">
    <source>
        <dbReference type="PROSITE-ProRule" id="PRU00169"/>
    </source>
</evidence>
<feature type="modified residue" description="4-aspartylphosphate" evidence="2">
    <location>
        <position position="51"/>
    </location>
</feature>
<dbReference type="GO" id="GO:0000160">
    <property type="term" value="P:phosphorelay signal transduction system"/>
    <property type="evidence" value="ECO:0007669"/>
    <property type="project" value="InterPro"/>
</dbReference>
<proteinExistence type="predicted"/>
<keyword evidence="5" id="KW-1185">Reference proteome</keyword>
<sequence length="146" mass="16413">MRVLVVDDSTTVVTLLGRMLRQNGYVVLEAFDAEKGIELALAERPDLVFLDIVLPGMSGFAALRQLRRQPATRDIPIIMMSGNEQATEQFYAQRIGADDFMKKPFSRSEVFMRIENLLDVSLLPRRHYMHASAQSVAPESESSTLP</sequence>
<dbReference type="Proteomes" id="UP000550401">
    <property type="component" value="Unassembled WGS sequence"/>
</dbReference>
<dbReference type="PROSITE" id="PS50110">
    <property type="entry name" value="RESPONSE_REGULATORY"/>
    <property type="match status" value="1"/>
</dbReference>
<evidence type="ECO:0000313" key="4">
    <source>
        <dbReference type="EMBL" id="MBA8885840.1"/>
    </source>
</evidence>
<accession>A0A839EY58</accession>
<dbReference type="PANTHER" id="PTHR44591:SF23">
    <property type="entry name" value="CHEY SUBFAMILY"/>
    <property type="match status" value="1"/>
</dbReference>
<dbReference type="RefSeq" id="WP_310735102.1">
    <property type="nucleotide sequence ID" value="NZ_JACGXL010000001.1"/>
</dbReference>